<dbReference type="EMBL" id="JANCYW010000002">
    <property type="protein sequence ID" value="KAK4534545.1"/>
    <property type="molecule type" value="Genomic_DNA"/>
</dbReference>
<evidence type="ECO:0000313" key="2">
    <source>
        <dbReference type="Proteomes" id="UP001301350"/>
    </source>
</evidence>
<protein>
    <recommendedName>
        <fullName evidence="3">PGR5</fullName>
    </recommendedName>
</protein>
<organism evidence="1 2">
    <name type="scientific">Cyanidium caldarium</name>
    <name type="common">Red alga</name>
    <dbReference type="NCBI Taxonomy" id="2771"/>
    <lineage>
        <taxon>Eukaryota</taxon>
        <taxon>Rhodophyta</taxon>
        <taxon>Bangiophyceae</taxon>
        <taxon>Cyanidiales</taxon>
        <taxon>Cyanidiaceae</taxon>
        <taxon>Cyanidium</taxon>
    </lineage>
</organism>
<dbReference type="AlphaFoldDB" id="A0AAV9IQG6"/>
<sequence>MLQLSGSLGFVGNVPWATVCGAGRRGRGERAVPQLDGSWARGRPACAQRAAALTPMRPHPVRTASTWRMAKGQPGVFTPAVVAARAVLGKERFEKLRGKGIALHSQAITNFCKFAGVEGKMRQNLIRMAKANGGKLGFLS</sequence>
<dbReference type="Proteomes" id="UP001301350">
    <property type="component" value="Unassembled WGS sequence"/>
</dbReference>
<dbReference type="InterPro" id="IPR037497">
    <property type="entry name" value="PGR5"/>
</dbReference>
<dbReference type="GO" id="GO:0009773">
    <property type="term" value="P:photosynthetic electron transport in photosystem I"/>
    <property type="evidence" value="ECO:0007669"/>
    <property type="project" value="InterPro"/>
</dbReference>
<name>A0AAV9IQG6_CYACA</name>
<proteinExistence type="predicted"/>
<dbReference type="GO" id="GO:0009644">
    <property type="term" value="P:response to high light intensity"/>
    <property type="evidence" value="ECO:0007669"/>
    <property type="project" value="InterPro"/>
</dbReference>
<accession>A0AAV9IQG6</accession>
<reference evidence="1 2" key="1">
    <citation type="submission" date="2022-07" db="EMBL/GenBank/DDBJ databases">
        <title>Genome-wide signatures of adaptation to extreme environments.</title>
        <authorList>
            <person name="Cho C.H."/>
            <person name="Yoon H.S."/>
        </authorList>
    </citation>
    <scope>NUCLEOTIDE SEQUENCE [LARGE SCALE GENOMIC DNA]</scope>
    <source>
        <strain evidence="1 2">DBV 063 E5</strain>
    </source>
</reference>
<comment type="caution">
    <text evidence="1">The sequence shown here is derived from an EMBL/GenBank/DDBJ whole genome shotgun (WGS) entry which is preliminary data.</text>
</comment>
<keyword evidence="2" id="KW-1185">Reference proteome</keyword>
<evidence type="ECO:0008006" key="3">
    <source>
        <dbReference type="Google" id="ProtNLM"/>
    </source>
</evidence>
<dbReference type="PANTHER" id="PTHR35709:SF1">
    <property type="entry name" value="PROTEIN PROTON GRADIENT REGULATION 5, CHLOROPLASTIC"/>
    <property type="match status" value="1"/>
</dbReference>
<gene>
    <name evidence="1" type="ORF">CDCA_CDCA02G0570</name>
</gene>
<dbReference type="PANTHER" id="PTHR35709">
    <property type="entry name" value="PROTEIN PROTON GRADIENT REGULATION 5, CHLOROPLASTIC"/>
    <property type="match status" value="1"/>
</dbReference>
<evidence type="ECO:0000313" key="1">
    <source>
        <dbReference type="EMBL" id="KAK4534545.1"/>
    </source>
</evidence>